<dbReference type="STRING" id="331113.SNE_A12440"/>
<dbReference type="AlphaFoldDB" id="F8L8J1"/>
<protein>
    <recommendedName>
        <fullName evidence="3">DUF3987 domain-containing protein</fullName>
    </recommendedName>
</protein>
<dbReference type="KEGG" id="sng:SNE_A12440"/>
<evidence type="ECO:0000313" key="2">
    <source>
        <dbReference type="Proteomes" id="UP000000496"/>
    </source>
</evidence>
<name>F8L8J1_SIMNZ</name>
<dbReference type="eggNOG" id="COG4983">
    <property type="taxonomic scope" value="Bacteria"/>
</dbReference>
<organism evidence="1 2">
    <name type="scientific">Simkania negevensis (strain ATCC VR-1471 / DSM 27360 / Z)</name>
    <dbReference type="NCBI Taxonomy" id="331113"/>
    <lineage>
        <taxon>Bacteria</taxon>
        <taxon>Pseudomonadati</taxon>
        <taxon>Chlamydiota</taxon>
        <taxon>Chlamydiia</taxon>
        <taxon>Parachlamydiales</taxon>
        <taxon>Simkaniaceae</taxon>
        <taxon>Simkania</taxon>
    </lineage>
</organism>
<dbReference type="Pfam" id="PF13148">
    <property type="entry name" value="DUF3987"/>
    <property type="match status" value="1"/>
</dbReference>
<dbReference type="RefSeq" id="WP_013943588.1">
    <property type="nucleotide sequence ID" value="NC_015713.1"/>
</dbReference>
<keyword evidence="2" id="KW-1185">Reference proteome</keyword>
<dbReference type="Proteomes" id="UP000000496">
    <property type="component" value="Chromosome gsn.131"/>
</dbReference>
<reference key="1">
    <citation type="journal article" date="2011" name="Mol. Biol. Evol.">
        <title>Unity in variety -- the pan-genome of the Chlamydiae.</title>
        <authorList>
            <person name="Collingro A."/>
            <person name="Tischler P."/>
            <person name="Weinmaier T."/>
            <person name="Penz T."/>
            <person name="Heinz E."/>
            <person name="Brunham R.C."/>
            <person name="Read T.D."/>
            <person name="Bavoil P.M."/>
            <person name="Sachse K."/>
            <person name="Kahane S."/>
            <person name="Friedman M.G."/>
            <person name="Rattei T."/>
            <person name="Myers G.S.A."/>
            <person name="Horn M."/>
        </authorList>
    </citation>
    <scope>NUCLEOTIDE SEQUENCE</scope>
    <source>
        <strain>Z</strain>
    </source>
</reference>
<dbReference type="OrthoDB" id="279540at2"/>
<proteinExistence type="predicted"/>
<accession>F8L8J1</accession>
<dbReference type="HOGENOM" id="CLU_020866_4_0_0"/>
<evidence type="ECO:0000313" key="1">
    <source>
        <dbReference type="EMBL" id="CCB89121.1"/>
    </source>
</evidence>
<sequence length="509" mass="57521">MKAILPKSRNTVIDEEFLDRQNELVKLHEPKSNIPLPLKRELSPCQPYPFKALGKILGPPAKRLHEIIKAPDSICGTSLLSVGALLAQAHGDIHIDGRVHPLSLFLLSVAESGSRKSAVEKIALEPVRNYERTMFQNYEIQNEEFKNRLDMWKKRRSSILRMEGNQKEIEHELSQLGKEPEPPLLPHLLLEEPTYEGLVKLLAIGQPSIGLFSDEGGRMLGGHGMNPENELKTACGLSSLWDGRNISRIRSSDDNFNLYGRRFSTHLMMQEVVLSRVLKSNVMMEQGLFARCLTCFPNSNAGDRAYAEIDISSDETIRAYYNHVNQLLNNPFPLASDKIPNELKPCPIYLKPEAKKLWVVFHDETDSELVKDGTLYSIRRMANKAPEQALRIAGILTLIENPDANSISADTMSNAIQLVKFYMNEACRISELESINPDLELAQALLNWMKKKALKADGEKLFSLQEVYQRGGPKDIRNVATAKKILGILESHQQIIKEGQYWRVNIVPR</sequence>
<evidence type="ECO:0008006" key="3">
    <source>
        <dbReference type="Google" id="ProtNLM"/>
    </source>
</evidence>
<dbReference type="EMBL" id="FR872582">
    <property type="protein sequence ID" value="CCB89121.1"/>
    <property type="molecule type" value="Genomic_DNA"/>
</dbReference>
<gene>
    <name evidence="1" type="ordered locus">SNE_A12440</name>
</gene>
<dbReference type="InterPro" id="IPR025048">
    <property type="entry name" value="DUF3987"/>
</dbReference>
<reference evidence="1 2" key="2">
    <citation type="journal article" date="2011" name="Mol. Biol. Evol.">
        <title>Unity in variety--the pan-genome of the Chlamydiae.</title>
        <authorList>
            <person name="Collingro A."/>
            <person name="Tischler P."/>
            <person name="Weinmaier T."/>
            <person name="Penz T."/>
            <person name="Heinz E."/>
            <person name="Brunham R.C."/>
            <person name="Read T.D."/>
            <person name="Bavoil P.M."/>
            <person name="Sachse K."/>
            <person name="Kahane S."/>
            <person name="Friedman M.G."/>
            <person name="Rattei T."/>
            <person name="Myers G.S."/>
            <person name="Horn M."/>
        </authorList>
    </citation>
    <scope>NUCLEOTIDE SEQUENCE [LARGE SCALE GENOMIC DNA]</scope>
    <source>
        <strain evidence="2">ATCC VR-1471 / Z</strain>
    </source>
</reference>